<evidence type="ECO:0000256" key="2">
    <source>
        <dbReference type="ARBA" id="ARBA00008873"/>
    </source>
</evidence>
<keyword evidence="8 10" id="KW-0472">Membrane</keyword>
<accession>A0A5N4WLQ3</accession>
<evidence type="ECO:0000256" key="5">
    <source>
        <dbReference type="ARBA" id="ARBA00022906"/>
    </source>
</evidence>
<feature type="domain" description="Cation efflux protein cytoplasmic" evidence="12">
    <location>
        <begin position="217"/>
        <end position="290"/>
    </location>
</feature>
<evidence type="ECO:0000256" key="8">
    <source>
        <dbReference type="ARBA" id="ARBA00023136"/>
    </source>
</evidence>
<evidence type="ECO:0000256" key="9">
    <source>
        <dbReference type="SAM" id="MobiDB-lite"/>
    </source>
</evidence>
<dbReference type="Pfam" id="PF01545">
    <property type="entry name" value="Cation_efflux"/>
    <property type="match status" value="1"/>
</dbReference>
<proteinExistence type="inferred from homology"/>
<feature type="transmembrane region" description="Helical" evidence="10">
    <location>
        <begin position="24"/>
        <end position="46"/>
    </location>
</feature>
<organism evidence="13 14">
    <name type="scientific">Acinetobacter tandoii</name>
    <dbReference type="NCBI Taxonomy" id="202954"/>
    <lineage>
        <taxon>Bacteria</taxon>
        <taxon>Pseudomonadati</taxon>
        <taxon>Pseudomonadota</taxon>
        <taxon>Gammaproteobacteria</taxon>
        <taxon>Moraxellales</taxon>
        <taxon>Moraxellaceae</taxon>
        <taxon>Acinetobacter</taxon>
    </lineage>
</organism>
<feature type="compositionally biased region" description="Basic and acidic residues" evidence="9">
    <location>
        <begin position="305"/>
        <end position="323"/>
    </location>
</feature>
<protein>
    <submittedName>
        <fullName evidence="13">Cation transporter</fullName>
    </submittedName>
</protein>
<name>A0A5N4WLQ3_9GAMM</name>
<keyword evidence="4 10" id="KW-0812">Transmembrane</keyword>
<feature type="transmembrane region" description="Helical" evidence="10">
    <location>
        <begin position="182"/>
        <end position="198"/>
    </location>
</feature>
<evidence type="ECO:0000256" key="6">
    <source>
        <dbReference type="ARBA" id="ARBA00022989"/>
    </source>
</evidence>
<evidence type="ECO:0000259" key="12">
    <source>
        <dbReference type="Pfam" id="PF16916"/>
    </source>
</evidence>
<feature type="transmembrane region" description="Helical" evidence="10">
    <location>
        <begin position="120"/>
        <end position="144"/>
    </location>
</feature>
<dbReference type="EMBL" id="VXLD01000003">
    <property type="protein sequence ID" value="KAB1856719.1"/>
    <property type="molecule type" value="Genomic_DNA"/>
</dbReference>
<dbReference type="Pfam" id="PF16916">
    <property type="entry name" value="ZT_dimer"/>
    <property type="match status" value="1"/>
</dbReference>
<dbReference type="InterPro" id="IPR002524">
    <property type="entry name" value="Cation_efflux"/>
</dbReference>
<dbReference type="InterPro" id="IPR050681">
    <property type="entry name" value="CDF/SLC30A"/>
</dbReference>
<feature type="transmembrane region" description="Helical" evidence="10">
    <location>
        <begin position="156"/>
        <end position="176"/>
    </location>
</feature>
<reference evidence="13 14" key="1">
    <citation type="submission" date="2019-09" db="EMBL/GenBank/DDBJ databases">
        <title>Draft genome sequence of Acinetobacter tandoii W4-4-4 isolated from environmental water sample.</title>
        <authorList>
            <person name="Wee S.K."/>
            <person name="Yan B."/>
            <person name="Mustaffa S.B."/>
            <person name="Yap E.P.H."/>
        </authorList>
    </citation>
    <scope>NUCLEOTIDE SEQUENCE [LARGE SCALE GENOMIC DNA]</scope>
    <source>
        <strain evidence="13 14">W4-4-4</strain>
    </source>
</reference>
<evidence type="ECO:0000256" key="7">
    <source>
        <dbReference type="ARBA" id="ARBA00023065"/>
    </source>
</evidence>
<dbReference type="RefSeq" id="WP_151504405.1">
    <property type="nucleotide sequence ID" value="NZ_VXLD01000003.1"/>
</dbReference>
<keyword evidence="5" id="KW-0862">Zinc</keyword>
<gene>
    <name evidence="13" type="ORF">F4W09_06960</name>
</gene>
<dbReference type="AlphaFoldDB" id="A0A5N4WLQ3"/>
<keyword evidence="6 10" id="KW-1133">Transmembrane helix</keyword>
<feature type="transmembrane region" description="Helical" evidence="10">
    <location>
        <begin position="52"/>
        <end position="69"/>
    </location>
</feature>
<evidence type="ECO:0000256" key="1">
    <source>
        <dbReference type="ARBA" id="ARBA00004141"/>
    </source>
</evidence>
<evidence type="ECO:0000256" key="3">
    <source>
        <dbReference type="ARBA" id="ARBA00022448"/>
    </source>
</evidence>
<keyword evidence="7" id="KW-0406">Ion transport</keyword>
<keyword evidence="5" id="KW-0864">Zinc transport</keyword>
<feature type="domain" description="Cation efflux protein transmembrane" evidence="11">
    <location>
        <begin position="25"/>
        <end position="213"/>
    </location>
</feature>
<dbReference type="InterPro" id="IPR058533">
    <property type="entry name" value="Cation_efflux_TM"/>
</dbReference>
<evidence type="ECO:0000313" key="14">
    <source>
        <dbReference type="Proteomes" id="UP000325788"/>
    </source>
</evidence>
<dbReference type="GO" id="GO:0005886">
    <property type="term" value="C:plasma membrane"/>
    <property type="evidence" value="ECO:0007669"/>
    <property type="project" value="TreeGrafter"/>
</dbReference>
<dbReference type="InterPro" id="IPR036837">
    <property type="entry name" value="Cation_efflux_CTD_sf"/>
</dbReference>
<comment type="similarity">
    <text evidence="2">Belongs to the cation diffusion facilitator (CDF) transporter (TC 2.A.4) family. SLC30A subfamily.</text>
</comment>
<comment type="subcellular location">
    <subcellularLocation>
        <location evidence="1">Membrane</location>
        <topology evidence="1">Multi-pass membrane protein</topology>
    </subcellularLocation>
</comment>
<dbReference type="SUPFAM" id="SSF160240">
    <property type="entry name" value="Cation efflux protein cytoplasmic domain-like"/>
    <property type="match status" value="1"/>
</dbReference>
<evidence type="ECO:0000256" key="4">
    <source>
        <dbReference type="ARBA" id="ARBA00022692"/>
    </source>
</evidence>
<dbReference type="InterPro" id="IPR027469">
    <property type="entry name" value="Cation_efflux_TMD_sf"/>
</dbReference>
<keyword evidence="3" id="KW-0813">Transport</keyword>
<dbReference type="PANTHER" id="PTHR11562:SF17">
    <property type="entry name" value="RE54080P-RELATED"/>
    <property type="match status" value="1"/>
</dbReference>
<dbReference type="InterPro" id="IPR027470">
    <property type="entry name" value="Cation_efflux_CTD"/>
</dbReference>
<dbReference type="SUPFAM" id="SSF161111">
    <property type="entry name" value="Cation efflux protein transmembrane domain-like"/>
    <property type="match status" value="1"/>
</dbReference>
<evidence type="ECO:0000259" key="11">
    <source>
        <dbReference type="Pfam" id="PF01545"/>
    </source>
</evidence>
<dbReference type="Proteomes" id="UP000325788">
    <property type="component" value="Unassembled WGS sequence"/>
</dbReference>
<dbReference type="NCBIfam" id="TIGR01297">
    <property type="entry name" value="CDF"/>
    <property type="match status" value="1"/>
</dbReference>
<dbReference type="GO" id="GO:0005385">
    <property type="term" value="F:zinc ion transmembrane transporter activity"/>
    <property type="evidence" value="ECO:0007669"/>
    <property type="project" value="TreeGrafter"/>
</dbReference>
<evidence type="ECO:0000256" key="10">
    <source>
        <dbReference type="SAM" id="Phobius"/>
    </source>
</evidence>
<feature type="region of interest" description="Disordered" evidence="9">
    <location>
        <begin position="297"/>
        <end position="323"/>
    </location>
</feature>
<dbReference type="PANTHER" id="PTHR11562">
    <property type="entry name" value="CATION EFFLUX PROTEIN/ ZINC TRANSPORTER"/>
    <property type="match status" value="1"/>
</dbReference>
<feature type="transmembrane region" description="Helical" evidence="10">
    <location>
        <begin position="89"/>
        <end position="108"/>
    </location>
</feature>
<comment type="caution">
    <text evidence="13">The sequence shown here is derived from an EMBL/GenBank/DDBJ whole genome shotgun (WGS) entry which is preliminary data.</text>
</comment>
<evidence type="ECO:0000313" key="13">
    <source>
        <dbReference type="EMBL" id="KAB1856719.1"/>
    </source>
</evidence>
<dbReference type="Gene3D" id="1.20.1510.10">
    <property type="entry name" value="Cation efflux protein transmembrane domain"/>
    <property type="match status" value="1"/>
</dbReference>
<sequence>MSGSHGHDHTHATVTEKNAKKLSFALALTSIFLIIEVIAGFITQSLALLSDAAHMFTDAAALAIALVAIKIGKLPADNKRTFGYQRFEILAALFNALMLFLVAMYILYEAYQRFSHPPEIQSMGMLVVAVIGLIINLISMRILFSSAQESLNVKGAYLEVLSDALGSVGVIIGAIVIYFTQWYWVDTLIAVLIGFWVLPRTWILLKQSINILLEGVPEEIDIEQLRQDLLQLPNVESIHQLKVWAISSKNIHLTVHLYAPQADQKQLYQVASAMLHQQHGIAEMTLQIEDDECLAHAHSQTHTHQSHEHVHTEHEVEDHSHQH</sequence>